<dbReference type="AlphaFoldDB" id="A0A420BIN1"/>
<accession>A0A420BIN1</accession>
<dbReference type="PROSITE" id="PS51257">
    <property type="entry name" value="PROKAR_LIPOPROTEIN"/>
    <property type="match status" value="1"/>
</dbReference>
<dbReference type="SUPFAM" id="SSF51445">
    <property type="entry name" value="(Trans)glycosidases"/>
    <property type="match status" value="1"/>
</dbReference>
<dbReference type="RefSeq" id="WP_244211689.1">
    <property type="nucleotide sequence ID" value="NZ_RAPY01000001.1"/>
</dbReference>
<keyword evidence="3" id="KW-0378">Hydrolase</keyword>
<comment type="caution">
    <text evidence="3">The sequence shown here is derived from an EMBL/GenBank/DDBJ whole genome shotgun (WGS) entry which is preliminary data.</text>
</comment>
<dbReference type="InterPro" id="IPR017853">
    <property type="entry name" value="GH"/>
</dbReference>
<evidence type="ECO:0000313" key="4">
    <source>
        <dbReference type="Proteomes" id="UP000286246"/>
    </source>
</evidence>
<evidence type="ECO:0000313" key="3">
    <source>
        <dbReference type="EMBL" id="RKE56558.1"/>
    </source>
</evidence>
<sequence>MNRNQFVFKSISCFGLMASLWLTGCQKQVLSTNEDDAVNRLNQLNAQAAAVTTNAVVEWNQERQKIDGFGAFGGRIVPFFESPKRDSILDYLWGNSGLKLNILRGKVLHTYPFNQQNRVVTIKPAGVDIDVAVNSPAYQALSADAREHLGQLWILKKAKERFQVPVIIASTWTPPLYMKTNPNSISGKWFNGLNLNTSSTLFARYLAGFAKAYQNEGITINAISPTNEPENVFSDWDASYWASNKLGEFVTNNLRPALNEEGLQSTKIIASENAAWGTANTFLSGMDRSNVDILAGHGYVEITELIGGKRGFNQSPSKWTFSTGGKPMWVTEASDDGGNYDAGIEGGLKLAVNMHKLLADCDASAYVFWLGMLAFQNNEALICTRSDGSLEFTKAYDVMGHYSRFIKANYKRINVAVQNANGLLISAYKDPQTGKFAMVVTNTGSSSVPLDINLSGFVGGQLSNYQTTATSTGHWGLAGMVAPTANGVYSLTIPAKSVSTLEGTKQ</sequence>
<dbReference type="Pfam" id="PF14587">
    <property type="entry name" value="Glyco_hydr_30_2"/>
    <property type="match status" value="1"/>
</dbReference>
<feature type="domain" description="Endo-beta-1,6-galactanase-like" evidence="1">
    <location>
        <begin position="146"/>
        <end position="277"/>
    </location>
</feature>
<dbReference type="EMBL" id="RAPY01000001">
    <property type="protein sequence ID" value="RKE56558.1"/>
    <property type="molecule type" value="Genomic_DNA"/>
</dbReference>
<dbReference type="Pfam" id="PF17189">
    <property type="entry name" value="Glyco_hydro_30C"/>
    <property type="match status" value="1"/>
</dbReference>
<proteinExistence type="predicted"/>
<feature type="domain" description="Glycosyl hydrolase family 30 beta sandwich" evidence="2">
    <location>
        <begin position="411"/>
        <end position="501"/>
    </location>
</feature>
<dbReference type="Gene3D" id="3.20.20.80">
    <property type="entry name" value="Glycosidases"/>
    <property type="match status" value="1"/>
</dbReference>
<dbReference type="PANTHER" id="PTHR42767:SF1">
    <property type="entry name" value="ENDO-BETA-1,6-GALACTANASE-LIKE DOMAIN-CONTAINING PROTEIN"/>
    <property type="match status" value="1"/>
</dbReference>
<evidence type="ECO:0000259" key="1">
    <source>
        <dbReference type="Pfam" id="PF14587"/>
    </source>
</evidence>
<dbReference type="Gene3D" id="2.60.40.1180">
    <property type="entry name" value="Golgi alpha-mannosidase II"/>
    <property type="match status" value="1"/>
</dbReference>
<dbReference type="InterPro" id="IPR033452">
    <property type="entry name" value="GH30_C"/>
</dbReference>
<dbReference type="PANTHER" id="PTHR42767">
    <property type="entry name" value="ENDO-BETA-1,6-GALACTANASE"/>
    <property type="match status" value="1"/>
</dbReference>
<dbReference type="InterPro" id="IPR039514">
    <property type="entry name" value="6GAL-like"/>
</dbReference>
<name>A0A420BIN1_SPHD1</name>
<dbReference type="SUPFAM" id="SSF51011">
    <property type="entry name" value="Glycosyl hydrolase domain"/>
    <property type="match status" value="1"/>
</dbReference>
<keyword evidence="4" id="KW-1185">Reference proteome</keyword>
<protein>
    <submittedName>
        <fullName evidence="3">O-glycosyl hydrolase</fullName>
    </submittedName>
</protein>
<organism evidence="3 4">
    <name type="scientific">Sphingobacterium detergens</name>
    <dbReference type="NCBI Taxonomy" id="1145106"/>
    <lineage>
        <taxon>Bacteria</taxon>
        <taxon>Pseudomonadati</taxon>
        <taxon>Bacteroidota</taxon>
        <taxon>Sphingobacteriia</taxon>
        <taxon>Sphingobacteriales</taxon>
        <taxon>Sphingobacteriaceae</taxon>
        <taxon>Sphingobacterium</taxon>
    </lineage>
</organism>
<gene>
    <name evidence="3" type="ORF">DFQ12_1423</name>
</gene>
<dbReference type="InterPro" id="IPR039743">
    <property type="entry name" value="6GAL/EXGAL"/>
</dbReference>
<dbReference type="Proteomes" id="UP000286246">
    <property type="component" value="Unassembled WGS sequence"/>
</dbReference>
<reference evidence="3 4" key="1">
    <citation type="submission" date="2018-09" db="EMBL/GenBank/DDBJ databases">
        <title>Genomic Encyclopedia of Type Strains, Phase III (KMG-III): the genomes of soil and plant-associated and newly described type strains.</title>
        <authorList>
            <person name="Whitman W."/>
        </authorList>
    </citation>
    <scope>NUCLEOTIDE SEQUENCE [LARGE SCALE GENOMIC DNA]</scope>
    <source>
        <strain evidence="3 4">CECT 7938</strain>
    </source>
</reference>
<dbReference type="InterPro" id="IPR013780">
    <property type="entry name" value="Glyco_hydro_b"/>
</dbReference>
<dbReference type="GO" id="GO:0004553">
    <property type="term" value="F:hydrolase activity, hydrolyzing O-glycosyl compounds"/>
    <property type="evidence" value="ECO:0007669"/>
    <property type="project" value="InterPro"/>
</dbReference>
<evidence type="ECO:0000259" key="2">
    <source>
        <dbReference type="Pfam" id="PF17189"/>
    </source>
</evidence>